<keyword evidence="4" id="KW-1185">Reference proteome</keyword>
<feature type="transmembrane region" description="Helical" evidence="1">
    <location>
        <begin position="130"/>
        <end position="149"/>
    </location>
</feature>
<feature type="domain" description="GYF" evidence="2">
    <location>
        <begin position="5"/>
        <end position="47"/>
    </location>
</feature>
<proteinExistence type="predicted"/>
<dbReference type="InterPro" id="IPR008523">
    <property type="entry name" value="DUF805"/>
</dbReference>
<keyword evidence="1" id="KW-0812">Transmembrane</keyword>
<evidence type="ECO:0000313" key="4">
    <source>
        <dbReference type="Proteomes" id="UP000530268"/>
    </source>
</evidence>
<evidence type="ECO:0000259" key="2">
    <source>
        <dbReference type="Pfam" id="PF14237"/>
    </source>
</evidence>
<dbReference type="Proteomes" id="UP000530268">
    <property type="component" value="Unassembled WGS sequence"/>
</dbReference>
<name>A0A7W6GYW2_9RHOB</name>
<accession>A0A7W6GYW2</accession>
<dbReference type="EMBL" id="JACIEI010000001">
    <property type="protein sequence ID" value="MBB3992432.1"/>
    <property type="molecule type" value="Genomic_DNA"/>
</dbReference>
<feature type="transmembrane region" description="Helical" evidence="1">
    <location>
        <begin position="161"/>
        <end position="179"/>
    </location>
</feature>
<dbReference type="RefSeq" id="WP_184561593.1">
    <property type="nucleotide sequence ID" value="NZ_JACIEI010000001.1"/>
</dbReference>
<reference evidence="3 4" key="1">
    <citation type="submission" date="2020-08" db="EMBL/GenBank/DDBJ databases">
        <title>Genomic Encyclopedia of Type Strains, Phase IV (KMG-IV): sequencing the most valuable type-strain genomes for metagenomic binning, comparative biology and taxonomic classification.</title>
        <authorList>
            <person name="Goeker M."/>
        </authorList>
    </citation>
    <scope>NUCLEOTIDE SEQUENCE [LARGE SCALE GENOMIC DNA]</scope>
    <source>
        <strain evidence="3 4">DSM 102234</strain>
    </source>
</reference>
<dbReference type="PANTHER" id="PTHR34980">
    <property type="entry name" value="INNER MEMBRANE PROTEIN-RELATED-RELATED"/>
    <property type="match status" value="1"/>
</dbReference>
<evidence type="ECO:0000313" key="3">
    <source>
        <dbReference type="EMBL" id="MBB3992432.1"/>
    </source>
</evidence>
<dbReference type="InterPro" id="IPR025640">
    <property type="entry name" value="GYF_2"/>
</dbReference>
<protein>
    <submittedName>
        <fullName evidence="3">Uncharacterized membrane protein YhaH (DUF805 family)</fullName>
    </submittedName>
</protein>
<dbReference type="GO" id="GO:0005886">
    <property type="term" value="C:plasma membrane"/>
    <property type="evidence" value="ECO:0007669"/>
    <property type="project" value="TreeGrafter"/>
</dbReference>
<organism evidence="3 4">
    <name type="scientific">Sulfitobacter undariae</name>
    <dbReference type="NCBI Taxonomy" id="1563671"/>
    <lineage>
        <taxon>Bacteria</taxon>
        <taxon>Pseudomonadati</taxon>
        <taxon>Pseudomonadota</taxon>
        <taxon>Alphaproteobacteria</taxon>
        <taxon>Rhodobacterales</taxon>
        <taxon>Roseobacteraceae</taxon>
        <taxon>Sulfitobacter</taxon>
    </lineage>
</organism>
<dbReference type="Pfam" id="PF05656">
    <property type="entry name" value="DUF805"/>
    <property type="match status" value="1"/>
</dbReference>
<sequence length="196" mass="21803">MSAQWYYAVEGASHGPVSQSEFDNLVATGTIRSDTLVWQEGMEDWLPYGRAGTDAGSPPLTPRAPVSHAQDPASEDANTFVGALKDGFSRYVDFGTRSTRSQYWWWTLWTILISLGTGFLDGMLGMGEFGAINALASLVTFLPSIAVAIRRLHDIGRSGWWLLLMFIPIIGWIVLIVFYCTPTQEEPNQWGMPPRR</sequence>
<keyword evidence="1" id="KW-1133">Transmembrane helix</keyword>
<keyword evidence="1" id="KW-0472">Membrane</keyword>
<feature type="transmembrane region" description="Helical" evidence="1">
    <location>
        <begin position="103"/>
        <end position="124"/>
    </location>
</feature>
<dbReference type="AlphaFoldDB" id="A0A7W6GYW2"/>
<evidence type="ECO:0000256" key="1">
    <source>
        <dbReference type="SAM" id="Phobius"/>
    </source>
</evidence>
<comment type="caution">
    <text evidence="3">The sequence shown here is derived from an EMBL/GenBank/DDBJ whole genome shotgun (WGS) entry which is preliminary data.</text>
</comment>
<gene>
    <name evidence="3" type="ORF">GGR95_000051</name>
</gene>
<dbReference type="PANTHER" id="PTHR34980:SF2">
    <property type="entry name" value="INNER MEMBRANE PROTEIN YHAH-RELATED"/>
    <property type="match status" value="1"/>
</dbReference>
<dbReference type="Pfam" id="PF14237">
    <property type="entry name" value="GYF_2"/>
    <property type="match status" value="1"/>
</dbReference>